<evidence type="ECO:0000256" key="4">
    <source>
        <dbReference type="PROSITE-ProRule" id="PRU00339"/>
    </source>
</evidence>
<dbReference type="InterPro" id="IPR002099">
    <property type="entry name" value="MutL/Mlh/PMS"/>
</dbReference>
<keyword evidence="9" id="KW-1185">Reference proteome</keyword>
<dbReference type="InterPro" id="IPR038973">
    <property type="entry name" value="MutL/Mlh/Pms-like"/>
</dbReference>
<feature type="transmembrane region" description="Helical" evidence="5">
    <location>
        <begin position="47"/>
        <end position="65"/>
    </location>
</feature>
<dbReference type="PROSITE" id="PS00058">
    <property type="entry name" value="DNA_MISMATCH_REPAIR_1"/>
    <property type="match status" value="1"/>
</dbReference>
<keyword evidence="4" id="KW-0802">TPR repeat</keyword>
<dbReference type="InterPro" id="IPR014721">
    <property type="entry name" value="Ribsml_uS5_D2-typ_fold_subgr"/>
</dbReference>
<dbReference type="SUPFAM" id="SSF118116">
    <property type="entry name" value="DNA mismatch repair protein MutL"/>
    <property type="match status" value="1"/>
</dbReference>
<dbReference type="InterPro" id="IPR042120">
    <property type="entry name" value="MutL_C_dimsub"/>
</dbReference>
<dbReference type="PANTHER" id="PTHR10073:SF12">
    <property type="entry name" value="DNA MISMATCH REPAIR PROTEIN MLH1"/>
    <property type="match status" value="1"/>
</dbReference>
<reference evidence="8 9" key="1">
    <citation type="journal article" date="2021" name="Elife">
        <title>Chloroplast acquisition without the gene transfer in kleptoplastic sea slugs, Plakobranchus ocellatus.</title>
        <authorList>
            <person name="Maeda T."/>
            <person name="Takahashi S."/>
            <person name="Yoshida T."/>
            <person name="Shimamura S."/>
            <person name="Takaki Y."/>
            <person name="Nagai Y."/>
            <person name="Toyoda A."/>
            <person name="Suzuki Y."/>
            <person name="Arimoto A."/>
            <person name="Ishii H."/>
            <person name="Satoh N."/>
            <person name="Nishiyama T."/>
            <person name="Hasebe M."/>
            <person name="Maruyama T."/>
            <person name="Minagawa J."/>
            <person name="Obokata J."/>
            <person name="Shigenobu S."/>
        </authorList>
    </citation>
    <scope>NUCLEOTIDE SEQUENCE [LARGE SCALE GENOMIC DNA]</scope>
</reference>
<comment type="similarity">
    <text evidence="1">Belongs to the DNA mismatch repair MutL/HexB family.</text>
</comment>
<evidence type="ECO:0000256" key="5">
    <source>
        <dbReference type="SAM" id="Phobius"/>
    </source>
</evidence>
<feature type="domain" description="DNA mismatch repair protein S5" evidence="7">
    <location>
        <begin position="414"/>
        <end position="532"/>
    </location>
</feature>
<keyword evidence="5" id="KW-0472">Membrane</keyword>
<dbReference type="GO" id="GO:0005524">
    <property type="term" value="F:ATP binding"/>
    <property type="evidence" value="ECO:0007669"/>
    <property type="project" value="InterPro"/>
</dbReference>
<dbReference type="GO" id="GO:0032300">
    <property type="term" value="C:mismatch repair complex"/>
    <property type="evidence" value="ECO:0007669"/>
    <property type="project" value="InterPro"/>
</dbReference>
<dbReference type="AlphaFoldDB" id="A0AAV4G7S5"/>
<dbReference type="Pfam" id="PF01119">
    <property type="entry name" value="DNA_mis_repair"/>
    <property type="match status" value="1"/>
</dbReference>
<evidence type="ECO:0000256" key="1">
    <source>
        <dbReference type="ARBA" id="ARBA00006082"/>
    </source>
</evidence>
<evidence type="ECO:0000256" key="2">
    <source>
        <dbReference type="ARBA" id="ARBA00022763"/>
    </source>
</evidence>
<dbReference type="GO" id="GO:0030983">
    <property type="term" value="F:mismatched DNA binding"/>
    <property type="evidence" value="ECO:0007669"/>
    <property type="project" value="InterPro"/>
</dbReference>
<accession>A0AAV4G7S5</accession>
<proteinExistence type="inferred from homology"/>
<dbReference type="InterPro" id="IPR019734">
    <property type="entry name" value="TPR_rpt"/>
</dbReference>
<dbReference type="Pfam" id="PF08676">
    <property type="entry name" value="MutL_C"/>
    <property type="match status" value="1"/>
</dbReference>
<dbReference type="InterPro" id="IPR036890">
    <property type="entry name" value="HATPase_C_sf"/>
</dbReference>
<organism evidence="8 9">
    <name type="scientific">Elysia marginata</name>
    <dbReference type="NCBI Taxonomy" id="1093978"/>
    <lineage>
        <taxon>Eukaryota</taxon>
        <taxon>Metazoa</taxon>
        <taxon>Spiralia</taxon>
        <taxon>Lophotrochozoa</taxon>
        <taxon>Mollusca</taxon>
        <taxon>Gastropoda</taxon>
        <taxon>Heterobranchia</taxon>
        <taxon>Euthyneura</taxon>
        <taxon>Panpulmonata</taxon>
        <taxon>Sacoglossa</taxon>
        <taxon>Placobranchoidea</taxon>
        <taxon>Plakobranchidae</taxon>
        <taxon>Elysia</taxon>
    </lineage>
</organism>
<dbReference type="PANTHER" id="PTHR10073">
    <property type="entry name" value="DNA MISMATCH REPAIR PROTEIN MLH, PMS, MUTL"/>
    <property type="match status" value="1"/>
</dbReference>
<dbReference type="GO" id="GO:0016887">
    <property type="term" value="F:ATP hydrolysis activity"/>
    <property type="evidence" value="ECO:0007669"/>
    <property type="project" value="InterPro"/>
</dbReference>
<dbReference type="InterPro" id="IPR014790">
    <property type="entry name" value="MutL_C"/>
</dbReference>
<dbReference type="EMBL" id="BMAT01004790">
    <property type="protein sequence ID" value="GFR80751.1"/>
    <property type="molecule type" value="Genomic_DNA"/>
</dbReference>
<dbReference type="GO" id="GO:0006298">
    <property type="term" value="P:mismatch repair"/>
    <property type="evidence" value="ECO:0007669"/>
    <property type="project" value="InterPro"/>
</dbReference>
<dbReference type="Gene3D" id="3.30.230.10">
    <property type="match status" value="1"/>
</dbReference>
<dbReference type="Gene3D" id="3.30.565.10">
    <property type="entry name" value="Histidine kinase-like ATPase, C-terminal domain"/>
    <property type="match status" value="1"/>
</dbReference>
<dbReference type="InterPro" id="IPR011990">
    <property type="entry name" value="TPR-like_helical_dom_sf"/>
</dbReference>
<dbReference type="PROSITE" id="PS50005">
    <property type="entry name" value="TPR"/>
    <property type="match status" value="1"/>
</dbReference>
<dbReference type="Pfam" id="PF13181">
    <property type="entry name" value="TPR_8"/>
    <property type="match status" value="1"/>
</dbReference>
<dbReference type="InterPro" id="IPR020667">
    <property type="entry name" value="DNA_mismatch_repair_MutL"/>
</dbReference>
<comment type="caution">
    <text evidence="8">The sequence shown here is derived from an EMBL/GenBank/DDBJ whole genome shotgun (WGS) entry which is preliminary data.</text>
</comment>
<dbReference type="Pfam" id="PF13589">
    <property type="entry name" value="HATPase_c_3"/>
    <property type="match status" value="1"/>
</dbReference>
<feature type="repeat" description="TPR" evidence="4">
    <location>
        <begin position="167"/>
        <end position="200"/>
    </location>
</feature>
<sequence>MATYKKKNKDKIAPKGAEEKSSVAELFKNLDSGASRSEQWVLKNQKFISAFLIVGVALALGYWGYTRYIKMPKEQEGVKASSNLERLFEKAVNSAITRERDSLFKLVLEGTEEYLGVLAVIDEYSGTDVANLSYYKAGISFFNLRKYDEAISCLKKFDSKGDALLGSLSLMNIGDSFVQLDKLEEGLEYYKKAVAYNNNTLSVPVALFKAGQVALDLANQIAAGEVVQRPASVVKELLENAIDAKSKTIKLIVKDAGKTLIQVVDDGRGMSITDARMAFERHATSKIKANEDLFNLTTKGFRGEALASIVAVSQIELNTAVADNPIGTLIKIEGSKITSQENSVTPKGTSIAVKNLFYNTPARRNFLKSDGVELKHIIDEFQRVALPHPDINFRMYHNGSEVFNLIKDSFKRRIIQIFGNKTEGKLVSLGEKTSILKLSGFVYKPEFARKHKGEQFFFVNNRFIKSSYFHHAIMGAFEGLLREKTQPGYFVNFEVDPKTIDINIHPTKTEIKFEDEQIIYTVLKSAVKHSLGQYNIAPSLDFSTNKSLEIPYSYNNKVPQIPKLKVNKDYNPFNNKSTRRKESNWDSLYHGLGESSKIEIDSEQEVSSIFEDKDLQQGFTFQIKDKYILTTIKSGLVVINQNRAHQRVLYEQFKKDIQEGTTAQHLIFPITINFGKGDMKILSIARKDLESIGFLFDKFETETLTVTAIPNGLSEKDINYIFESIISDYRGSHGATGFDIKDVLSKNICKSASIKNGVRLNKKEQEQLVNDLFACTDSNFSPFGKKVFAEIKIDEIDNKLN</sequence>
<protein>
    <submittedName>
        <fullName evidence="8">DNA mismatch repair protein MutL</fullName>
    </submittedName>
</protein>
<dbReference type="Gene3D" id="1.25.40.10">
    <property type="entry name" value="Tetratricopeptide repeat domain"/>
    <property type="match status" value="1"/>
</dbReference>
<dbReference type="InterPro" id="IPR013507">
    <property type="entry name" value="DNA_mismatch_S5_2-like"/>
</dbReference>
<dbReference type="SUPFAM" id="SSF48452">
    <property type="entry name" value="TPR-like"/>
    <property type="match status" value="1"/>
</dbReference>
<dbReference type="SMART" id="SM01340">
    <property type="entry name" value="DNA_mis_repair"/>
    <property type="match status" value="1"/>
</dbReference>
<dbReference type="FunFam" id="3.30.565.10:FF:000003">
    <property type="entry name" value="DNA mismatch repair endonuclease MutL"/>
    <property type="match status" value="1"/>
</dbReference>
<keyword evidence="2" id="KW-0227">DNA damage</keyword>
<gene>
    <name evidence="8" type="ORF">ElyMa_002324000</name>
</gene>
<dbReference type="InterPro" id="IPR037198">
    <property type="entry name" value="MutL_C_sf"/>
</dbReference>
<dbReference type="GO" id="GO:0140664">
    <property type="term" value="F:ATP-dependent DNA damage sensor activity"/>
    <property type="evidence" value="ECO:0007669"/>
    <property type="project" value="InterPro"/>
</dbReference>
<dbReference type="InterPro" id="IPR042121">
    <property type="entry name" value="MutL_C_regsub"/>
</dbReference>
<dbReference type="Proteomes" id="UP000762676">
    <property type="component" value="Unassembled WGS sequence"/>
</dbReference>
<evidence type="ECO:0000313" key="9">
    <source>
        <dbReference type="Proteomes" id="UP000762676"/>
    </source>
</evidence>
<dbReference type="InterPro" id="IPR014762">
    <property type="entry name" value="DNA_mismatch_repair_CS"/>
</dbReference>
<feature type="domain" description="MutL C-terminal dimerisation" evidence="6">
    <location>
        <begin position="619"/>
        <end position="760"/>
    </location>
</feature>
<keyword evidence="5" id="KW-1133">Transmembrane helix</keyword>
<dbReference type="SMART" id="SM00853">
    <property type="entry name" value="MutL_C"/>
    <property type="match status" value="1"/>
</dbReference>
<dbReference type="SUPFAM" id="SSF54211">
    <property type="entry name" value="Ribosomal protein S5 domain 2-like"/>
    <property type="match status" value="1"/>
</dbReference>
<dbReference type="NCBIfam" id="TIGR00585">
    <property type="entry name" value="mutl"/>
    <property type="match status" value="1"/>
</dbReference>
<dbReference type="Gene3D" id="3.30.1370.100">
    <property type="entry name" value="MutL, C-terminal domain, regulatory subdomain"/>
    <property type="match status" value="1"/>
</dbReference>
<evidence type="ECO:0000313" key="8">
    <source>
        <dbReference type="EMBL" id="GFR80751.1"/>
    </source>
</evidence>
<dbReference type="Gene3D" id="3.30.1540.20">
    <property type="entry name" value="MutL, C-terminal domain, dimerisation subdomain"/>
    <property type="match status" value="1"/>
</dbReference>
<dbReference type="HAMAP" id="MF_00149">
    <property type="entry name" value="DNA_mis_repair"/>
    <property type="match status" value="1"/>
</dbReference>
<name>A0AAV4G7S5_9GAST</name>
<dbReference type="CDD" id="cd00782">
    <property type="entry name" value="MutL_Trans"/>
    <property type="match status" value="1"/>
</dbReference>
<evidence type="ECO:0000256" key="3">
    <source>
        <dbReference type="ARBA" id="ARBA00023204"/>
    </source>
</evidence>
<dbReference type="CDD" id="cd16926">
    <property type="entry name" value="HATPase_MutL-MLH-PMS-like"/>
    <property type="match status" value="1"/>
</dbReference>
<evidence type="ECO:0000259" key="7">
    <source>
        <dbReference type="SMART" id="SM01340"/>
    </source>
</evidence>
<dbReference type="SUPFAM" id="SSF55874">
    <property type="entry name" value="ATPase domain of HSP90 chaperone/DNA topoisomerase II/histidine kinase"/>
    <property type="match status" value="1"/>
</dbReference>
<keyword evidence="3" id="KW-0234">DNA repair</keyword>
<keyword evidence="5" id="KW-0812">Transmembrane</keyword>
<evidence type="ECO:0000259" key="6">
    <source>
        <dbReference type="SMART" id="SM00853"/>
    </source>
</evidence>
<dbReference type="InterPro" id="IPR020568">
    <property type="entry name" value="Ribosomal_Su5_D2-typ_SF"/>
</dbReference>